<evidence type="ECO:0000313" key="4">
    <source>
        <dbReference type="EMBL" id="KAB4455066.1"/>
    </source>
</evidence>
<evidence type="ECO:0000313" key="5">
    <source>
        <dbReference type="EMBL" id="KAB4470664.1"/>
    </source>
</evidence>
<dbReference type="EMBL" id="WCRS01000017">
    <property type="protein sequence ID" value="KAB4470664.1"/>
    <property type="molecule type" value="Genomic_DNA"/>
</dbReference>
<gene>
    <name evidence="2" type="ORF">BatF92_35240</name>
    <name evidence="3" type="ORF">ERS852557_02950</name>
    <name evidence="5" type="ORF">GAN59_19540</name>
    <name evidence="4" type="ORF">GAN75_14695</name>
    <name evidence="6" type="ORF">KQP59_25005</name>
</gene>
<feature type="domain" description="Ryanodine receptor Ryr" evidence="1">
    <location>
        <begin position="8"/>
        <end position="98"/>
    </location>
</feature>
<evidence type="ECO:0000313" key="10">
    <source>
        <dbReference type="Proteomes" id="UP000500882"/>
    </source>
</evidence>
<reference evidence="6" key="4">
    <citation type="submission" date="2021-06" db="EMBL/GenBank/DDBJ databases">
        <title>Interrogation of the integrated mobile genetic elements in gut-associated Bacteroides with a consensus prediction approach.</title>
        <authorList>
            <person name="Campbell D.E."/>
            <person name="Leigh J.R."/>
            <person name="Kim T."/>
            <person name="England W."/>
            <person name="Whitaker R.J."/>
            <person name="Degnan P.H."/>
        </authorList>
    </citation>
    <scope>NUCLEOTIDE SEQUENCE</scope>
    <source>
        <strain evidence="6">VPI-BTDOT2</strain>
    </source>
</reference>
<dbReference type="Proteomes" id="UP000095541">
    <property type="component" value="Unassembled WGS sequence"/>
</dbReference>
<dbReference type="AlphaFoldDB" id="A0A174UG27"/>
<evidence type="ECO:0000313" key="8">
    <source>
        <dbReference type="Proteomes" id="UP000436825"/>
    </source>
</evidence>
<dbReference type="InterPro" id="IPR003032">
    <property type="entry name" value="Ryanodine_rcpt"/>
</dbReference>
<dbReference type="Pfam" id="PF02026">
    <property type="entry name" value="RyR"/>
    <property type="match status" value="1"/>
</dbReference>
<dbReference type="EMBL" id="CP083681">
    <property type="protein sequence ID" value="UYU71480.1"/>
    <property type="molecule type" value="Genomic_DNA"/>
</dbReference>
<dbReference type="GO" id="GO:0014808">
    <property type="term" value="P:release of sequestered calcium ion into cytosol by sarcoplasmic reticulum"/>
    <property type="evidence" value="ECO:0007669"/>
    <property type="project" value="TreeGrafter"/>
</dbReference>
<dbReference type="PANTHER" id="PTHR46399:SF8">
    <property type="entry name" value="B30.2_SPRY DOMAIN-CONTAINING PROTEIN"/>
    <property type="match status" value="1"/>
</dbReference>
<accession>A0A174UG27</accession>
<dbReference type="Gene3D" id="6.20.350.10">
    <property type="match status" value="1"/>
</dbReference>
<evidence type="ECO:0000313" key="3">
    <source>
        <dbReference type="EMBL" id="CUQ19671.1"/>
    </source>
</evidence>
<proteinExistence type="predicted"/>
<sequence>MKENKLDYIPEPMDLSSVDLPESLIQLSERIAENVHEVWAKARMDEGWTYGEKRDDIHKKHPCLVPYDELPEEEKEYDRNTAMNTIKMVKKLGFRIEKED</sequence>
<evidence type="ECO:0000313" key="9">
    <source>
        <dbReference type="Proteomes" id="UP000488521"/>
    </source>
</evidence>
<protein>
    <submittedName>
        <fullName evidence="3 4">Ryanodine receptor</fullName>
    </submittedName>
</protein>
<dbReference type="GO" id="GO:0034704">
    <property type="term" value="C:calcium channel complex"/>
    <property type="evidence" value="ECO:0007669"/>
    <property type="project" value="TreeGrafter"/>
</dbReference>
<dbReference type="RefSeq" id="WP_008759592.1">
    <property type="nucleotide sequence ID" value="NZ_AP022660.1"/>
</dbReference>
<organism evidence="3 7">
    <name type="scientific">Bacteroides thetaiotaomicron</name>
    <dbReference type="NCBI Taxonomy" id="818"/>
    <lineage>
        <taxon>Bacteria</taxon>
        <taxon>Pseudomonadati</taxon>
        <taxon>Bacteroidota</taxon>
        <taxon>Bacteroidia</taxon>
        <taxon>Bacteroidales</taxon>
        <taxon>Bacteroidaceae</taxon>
        <taxon>Bacteroides</taxon>
    </lineage>
</organism>
<dbReference type="GO" id="GO:0005219">
    <property type="term" value="F:ryanodine-sensitive calcium-release channel activity"/>
    <property type="evidence" value="ECO:0007669"/>
    <property type="project" value="TreeGrafter"/>
</dbReference>
<evidence type="ECO:0000313" key="2">
    <source>
        <dbReference type="EMBL" id="BCA51582.1"/>
    </source>
</evidence>
<reference evidence="3 7" key="1">
    <citation type="submission" date="2015-09" db="EMBL/GenBank/DDBJ databases">
        <authorList>
            <consortium name="Pathogen Informatics"/>
        </authorList>
    </citation>
    <scope>NUCLEOTIDE SEQUENCE [LARGE SCALE GENOMIC DNA]</scope>
    <source>
        <strain evidence="3 7">2789STDY5834945</strain>
    </source>
</reference>
<dbReference type="EMBL" id="AP022660">
    <property type="protein sequence ID" value="BCA51582.1"/>
    <property type="molecule type" value="Genomic_DNA"/>
</dbReference>
<dbReference type="InterPro" id="IPR015925">
    <property type="entry name" value="Ryanodine_IP3_receptor"/>
</dbReference>
<dbReference type="PANTHER" id="PTHR46399">
    <property type="entry name" value="B30.2/SPRY DOMAIN-CONTAINING PROTEIN"/>
    <property type="match status" value="1"/>
</dbReference>
<dbReference type="Proteomes" id="UP000500882">
    <property type="component" value="Chromosome"/>
</dbReference>
<name>A0A174UG27_BACT4</name>
<dbReference type="Proteomes" id="UP000436825">
    <property type="component" value="Unassembled WGS sequence"/>
</dbReference>
<evidence type="ECO:0000313" key="7">
    <source>
        <dbReference type="Proteomes" id="UP000095541"/>
    </source>
</evidence>
<keyword evidence="3" id="KW-0675">Receptor</keyword>
<evidence type="ECO:0000259" key="1">
    <source>
        <dbReference type="Pfam" id="PF02026"/>
    </source>
</evidence>
<reference evidence="2 10" key="3">
    <citation type="submission" date="2020-02" db="EMBL/GenBank/DDBJ databases">
        <title>Whole-genome sequencing and comparative analysis of the genomes of Bacteroides thetaiotaomicron and Escherichia coli isolated from a healthy resident in Vietnam.</title>
        <authorList>
            <person name="Mohsin M."/>
            <person name="Tanaka K."/>
            <person name="Kawahara R."/>
            <person name="Kondo S."/>
            <person name="Noguchi H."/>
            <person name="Motooka D."/>
            <person name="Nakamura S."/>
            <person name="Khong D.T."/>
            <person name="Nguyen T.N."/>
            <person name="Tran H.T."/>
            <person name="Yamamoto Y."/>
        </authorList>
    </citation>
    <scope>NUCLEOTIDE SEQUENCE [LARGE SCALE GENOMIC DNA]</scope>
    <source>
        <strain evidence="2 10">F9-2</strain>
    </source>
</reference>
<dbReference type="EMBL" id="WCRW01000009">
    <property type="protein sequence ID" value="KAB4455066.1"/>
    <property type="molecule type" value="Genomic_DNA"/>
</dbReference>
<evidence type="ECO:0000313" key="6">
    <source>
        <dbReference type="EMBL" id="UYU71480.1"/>
    </source>
</evidence>
<dbReference type="Proteomes" id="UP000488521">
    <property type="component" value="Unassembled WGS sequence"/>
</dbReference>
<dbReference type="Proteomes" id="UP001156216">
    <property type="component" value="Chromosome"/>
</dbReference>
<dbReference type="EMBL" id="CZBI01000004">
    <property type="protein sequence ID" value="CUQ19671.1"/>
    <property type="molecule type" value="Genomic_DNA"/>
</dbReference>
<reference evidence="8 9" key="2">
    <citation type="journal article" date="2019" name="Nat. Med.">
        <title>A library of human gut bacterial isolates paired with longitudinal multiomics data enables mechanistic microbiome research.</title>
        <authorList>
            <person name="Poyet M."/>
            <person name="Groussin M."/>
            <person name="Gibbons S.M."/>
            <person name="Avila-Pacheco J."/>
            <person name="Jiang X."/>
            <person name="Kearney S.M."/>
            <person name="Perrotta A.R."/>
            <person name="Berdy B."/>
            <person name="Zhao S."/>
            <person name="Lieberman T.D."/>
            <person name="Swanson P.K."/>
            <person name="Smith M."/>
            <person name="Roesemann S."/>
            <person name="Alexander J.E."/>
            <person name="Rich S.A."/>
            <person name="Livny J."/>
            <person name="Vlamakis H."/>
            <person name="Clish C."/>
            <person name="Bullock K."/>
            <person name="Deik A."/>
            <person name="Scott J."/>
            <person name="Pierce K.A."/>
            <person name="Xavier R.J."/>
            <person name="Alm E.J."/>
        </authorList>
    </citation>
    <scope>NUCLEOTIDE SEQUENCE [LARGE SCALE GENOMIC DNA]</scope>
    <source>
        <strain evidence="5 9">BIOML-A156</strain>
        <strain evidence="4 8">BIOML-A160</strain>
    </source>
</reference>